<feature type="compositionally biased region" description="Polar residues" evidence="1">
    <location>
        <begin position="39"/>
        <end position="49"/>
    </location>
</feature>
<name>A0A8J6F5G1_ELECQ</name>
<dbReference type="AlphaFoldDB" id="A0A8J6F5G1"/>
<feature type="compositionally biased region" description="Polar residues" evidence="1">
    <location>
        <begin position="141"/>
        <end position="153"/>
    </location>
</feature>
<accession>A0A8J6F5G1</accession>
<feature type="compositionally biased region" description="Polar residues" evidence="1">
    <location>
        <begin position="74"/>
        <end position="84"/>
    </location>
</feature>
<dbReference type="EMBL" id="WNTK01000006">
    <property type="protein sequence ID" value="KAG9480821.1"/>
    <property type="molecule type" value="Genomic_DNA"/>
</dbReference>
<dbReference type="Proteomes" id="UP000770717">
    <property type="component" value="Unassembled WGS sequence"/>
</dbReference>
<evidence type="ECO:0000313" key="3">
    <source>
        <dbReference type="Proteomes" id="UP000770717"/>
    </source>
</evidence>
<evidence type="ECO:0000313" key="2">
    <source>
        <dbReference type="EMBL" id="KAG9480821.1"/>
    </source>
</evidence>
<evidence type="ECO:0000256" key="1">
    <source>
        <dbReference type="SAM" id="MobiDB-lite"/>
    </source>
</evidence>
<feature type="compositionally biased region" description="Polar residues" evidence="1">
    <location>
        <begin position="202"/>
        <end position="211"/>
    </location>
</feature>
<reference evidence="2" key="1">
    <citation type="thesis" date="2020" institute="ProQuest LLC" country="789 East Eisenhower Parkway, Ann Arbor, MI, USA">
        <title>Comparative Genomics and Chromosome Evolution.</title>
        <authorList>
            <person name="Mudd A.B."/>
        </authorList>
    </citation>
    <scope>NUCLEOTIDE SEQUENCE</scope>
    <source>
        <strain evidence="2">HN-11 Male</strain>
        <tissue evidence="2">Kidney and liver</tissue>
    </source>
</reference>
<proteinExistence type="predicted"/>
<sequence>MYFSSIGPANRFNLNPGPRFGMRGPVDGAGRGLGPGSETRFSQNPASRFNNPNPPNDQRNPIGPGTGRYAGSLSRFNQNAQYSDSWYDDSGPQNKRKPPVDADQDADYNQMAWDSGPQSGDQGFYNEPQTTGMGAGRYGEQYNQTQWQSQSNRRGAYGSGVDRPLGPRGPQPTAYTGFSSDRQQNAWPSQNFSKPGVYPTSILKNRTGNPP</sequence>
<gene>
    <name evidence="2" type="ORF">GDO78_010210</name>
</gene>
<comment type="caution">
    <text evidence="2">The sequence shown here is derived from an EMBL/GenBank/DDBJ whole genome shotgun (WGS) entry which is preliminary data.</text>
</comment>
<feature type="compositionally biased region" description="Polar residues" evidence="1">
    <location>
        <begin position="173"/>
        <end position="193"/>
    </location>
</feature>
<feature type="region of interest" description="Disordered" evidence="1">
    <location>
        <begin position="1"/>
        <end position="211"/>
    </location>
</feature>
<organism evidence="2 3">
    <name type="scientific">Eleutherodactylus coqui</name>
    <name type="common">Puerto Rican coqui</name>
    <dbReference type="NCBI Taxonomy" id="57060"/>
    <lineage>
        <taxon>Eukaryota</taxon>
        <taxon>Metazoa</taxon>
        <taxon>Chordata</taxon>
        <taxon>Craniata</taxon>
        <taxon>Vertebrata</taxon>
        <taxon>Euteleostomi</taxon>
        <taxon>Amphibia</taxon>
        <taxon>Batrachia</taxon>
        <taxon>Anura</taxon>
        <taxon>Neobatrachia</taxon>
        <taxon>Hyloidea</taxon>
        <taxon>Eleutherodactylidae</taxon>
        <taxon>Eleutherodactylinae</taxon>
        <taxon>Eleutherodactylus</taxon>
        <taxon>Eleutherodactylus</taxon>
    </lineage>
</organism>
<protein>
    <submittedName>
        <fullName evidence="2">Uncharacterized protein</fullName>
    </submittedName>
</protein>
<keyword evidence="3" id="KW-1185">Reference proteome</keyword>
<feature type="compositionally biased region" description="Polar residues" evidence="1">
    <location>
        <begin position="116"/>
        <end position="132"/>
    </location>
</feature>
<dbReference type="OrthoDB" id="10205185at2759"/>